<sequence>MKKLLYICLLALGFSACQTSPKETQNIVTPTPNGVPSAQSAAPSGPAQQNATAGERPANNPAHGQPFHDCSIPVGAPLNAKNTTAPASQAPVAAPAPQQVPAGNKEVKLNPPHGQPGHDCKVSVGAPLS</sequence>
<dbReference type="OrthoDB" id="678557at2"/>
<accession>A0A2D1U924</accession>
<dbReference type="AlphaFoldDB" id="A0A2D1U924"/>
<feature type="compositionally biased region" description="Polar residues" evidence="1">
    <location>
        <begin position="20"/>
        <end position="34"/>
    </location>
</feature>
<dbReference type="KEGG" id="pgs:CPT03_17230"/>
<feature type="compositionally biased region" description="Low complexity" evidence="1">
    <location>
        <begin position="85"/>
        <end position="102"/>
    </location>
</feature>
<dbReference type="EMBL" id="CP024091">
    <property type="protein sequence ID" value="ATP58082.1"/>
    <property type="molecule type" value="Genomic_DNA"/>
</dbReference>
<dbReference type="RefSeq" id="WP_099439990.1">
    <property type="nucleotide sequence ID" value="NZ_CP024091.1"/>
</dbReference>
<dbReference type="PROSITE" id="PS51257">
    <property type="entry name" value="PROKAR_LIPOPROTEIN"/>
    <property type="match status" value="1"/>
</dbReference>
<feature type="region of interest" description="Disordered" evidence="1">
    <location>
        <begin position="20"/>
        <end position="129"/>
    </location>
</feature>
<evidence type="ECO:0000313" key="4">
    <source>
        <dbReference type="Proteomes" id="UP000223749"/>
    </source>
</evidence>
<keyword evidence="2" id="KW-0732">Signal</keyword>
<proteinExistence type="predicted"/>
<evidence type="ECO:0000256" key="2">
    <source>
        <dbReference type="SAM" id="SignalP"/>
    </source>
</evidence>
<protein>
    <submittedName>
        <fullName evidence="3">Uncharacterized protein</fullName>
    </submittedName>
</protein>
<feature type="compositionally biased region" description="Low complexity" evidence="1">
    <location>
        <begin position="36"/>
        <end position="51"/>
    </location>
</feature>
<dbReference type="Proteomes" id="UP000223749">
    <property type="component" value="Chromosome"/>
</dbReference>
<organism evidence="3 4">
    <name type="scientific">Pedobacter ginsengisoli</name>
    <dbReference type="NCBI Taxonomy" id="363852"/>
    <lineage>
        <taxon>Bacteria</taxon>
        <taxon>Pseudomonadati</taxon>
        <taxon>Bacteroidota</taxon>
        <taxon>Sphingobacteriia</taxon>
        <taxon>Sphingobacteriales</taxon>
        <taxon>Sphingobacteriaceae</taxon>
        <taxon>Pedobacter</taxon>
    </lineage>
</organism>
<evidence type="ECO:0000313" key="3">
    <source>
        <dbReference type="EMBL" id="ATP58082.1"/>
    </source>
</evidence>
<keyword evidence="4" id="KW-1185">Reference proteome</keyword>
<reference evidence="3 4" key="1">
    <citation type="submission" date="2017-10" db="EMBL/GenBank/DDBJ databases">
        <title>Whole genome of Pedobacter ginsengisoli T01R-27 isolated from tomato rhizosphere.</title>
        <authorList>
            <person name="Weon H.-Y."/>
            <person name="Lee S.A."/>
            <person name="Sang M.K."/>
            <person name="Song J."/>
        </authorList>
    </citation>
    <scope>NUCLEOTIDE SEQUENCE [LARGE SCALE GENOMIC DNA]</scope>
    <source>
        <strain evidence="3 4">T01R-27</strain>
    </source>
</reference>
<feature type="chain" id="PRO_5013864221" evidence="2">
    <location>
        <begin position="20"/>
        <end position="129"/>
    </location>
</feature>
<feature type="signal peptide" evidence="2">
    <location>
        <begin position="1"/>
        <end position="19"/>
    </location>
</feature>
<name>A0A2D1U924_9SPHI</name>
<gene>
    <name evidence="3" type="ORF">CPT03_17230</name>
</gene>
<evidence type="ECO:0000256" key="1">
    <source>
        <dbReference type="SAM" id="MobiDB-lite"/>
    </source>
</evidence>